<evidence type="ECO:0000256" key="3">
    <source>
        <dbReference type="SAM" id="SignalP"/>
    </source>
</evidence>
<reference evidence="4 5" key="1">
    <citation type="submission" date="2020-07" db="EMBL/GenBank/DDBJ databases">
        <title>Sequencing the genomes of 1000 actinobacteria strains.</title>
        <authorList>
            <person name="Klenk H.-P."/>
        </authorList>
    </citation>
    <scope>NUCLEOTIDE SEQUENCE [LARGE SCALE GENOMIC DNA]</scope>
    <source>
        <strain evidence="4 5">DSM 103164</strain>
    </source>
</reference>
<comment type="similarity">
    <text evidence="1">Belongs to the bacterial solute-binding protein 1 family.</text>
</comment>
<dbReference type="InterPro" id="IPR006311">
    <property type="entry name" value="TAT_signal"/>
</dbReference>
<keyword evidence="3" id="KW-0732">Signal</keyword>
<evidence type="ECO:0000256" key="1">
    <source>
        <dbReference type="ARBA" id="ARBA00008520"/>
    </source>
</evidence>
<evidence type="ECO:0000313" key="5">
    <source>
        <dbReference type="Proteomes" id="UP000527616"/>
    </source>
</evidence>
<accession>A0A7Z0D6B4</accession>
<dbReference type="InterPro" id="IPR006059">
    <property type="entry name" value="SBP"/>
</dbReference>
<dbReference type="SUPFAM" id="SSF53850">
    <property type="entry name" value="Periplasmic binding protein-like II"/>
    <property type="match status" value="1"/>
</dbReference>
<keyword evidence="2" id="KW-0813">Transport</keyword>
<gene>
    <name evidence="4" type="ORF">GGQ54_000116</name>
</gene>
<keyword evidence="4" id="KW-0762">Sugar transport</keyword>
<dbReference type="PROSITE" id="PS51318">
    <property type="entry name" value="TAT"/>
    <property type="match status" value="1"/>
</dbReference>
<dbReference type="Gene3D" id="3.40.190.10">
    <property type="entry name" value="Periplasmic binding protein-like II"/>
    <property type="match status" value="2"/>
</dbReference>
<dbReference type="PANTHER" id="PTHR43649">
    <property type="entry name" value="ARABINOSE-BINDING PROTEIN-RELATED"/>
    <property type="match status" value="1"/>
</dbReference>
<name>A0A7Z0D6B4_9ACTN</name>
<keyword evidence="5" id="KW-1185">Reference proteome</keyword>
<dbReference type="AlphaFoldDB" id="A0A7Z0D6B4"/>
<evidence type="ECO:0000256" key="2">
    <source>
        <dbReference type="ARBA" id="ARBA00022448"/>
    </source>
</evidence>
<evidence type="ECO:0000313" key="4">
    <source>
        <dbReference type="EMBL" id="NYI69556.1"/>
    </source>
</evidence>
<proteinExistence type="inferred from homology"/>
<organism evidence="4 5">
    <name type="scientific">Naumannella cuiyingiana</name>
    <dbReference type="NCBI Taxonomy" id="1347891"/>
    <lineage>
        <taxon>Bacteria</taxon>
        <taxon>Bacillati</taxon>
        <taxon>Actinomycetota</taxon>
        <taxon>Actinomycetes</taxon>
        <taxon>Propionibacteriales</taxon>
        <taxon>Propionibacteriaceae</taxon>
        <taxon>Naumannella</taxon>
    </lineage>
</organism>
<feature type="chain" id="PRO_5030688168" evidence="3">
    <location>
        <begin position="30"/>
        <end position="431"/>
    </location>
</feature>
<comment type="caution">
    <text evidence="4">The sequence shown here is derived from an EMBL/GenBank/DDBJ whole genome shotgun (WGS) entry which is preliminary data.</text>
</comment>
<dbReference type="Pfam" id="PF01547">
    <property type="entry name" value="SBP_bac_1"/>
    <property type="match status" value="1"/>
</dbReference>
<dbReference type="EMBL" id="JACBZS010000001">
    <property type="protein sequence ID" value="NYI69556.1"/>
    <property type="molecule type" value="Genomic_DNA"/>
</dbReference>
<dbReference type="Proteomes" id="UP000527616">
    <property type="component" value="Unassembled WGS sequence"/>
</dbReference>
<dbReference type="InterPro" id="IPR050490">
    <property type="entry name" value="Bact_solute-bd_prot1"/>
</dbReference>
<protein>
    <submittedName>
        <fullName evidence="4">Multiple sugar transport system substrate-binding protein</fullName>
    </submittedName>
</protein>
<feature type="signal peptide" evidence="3">
    <location>
        <begin position="1"/>
        <end position="29"/>
    </location>
</feature>
<sequence>MTTHPALTRRRLLGLGLGAAAIGAVPALGACTGTTTPPGAGSPGATGSATFGSNASDPVPRAAYAAVVEAYSAGGNTVTTNTVPHNDFQNNISTYLQGSPDDVFTWFAGYRMQYYAEQGVLADVDDVWAEIGSNFSPALAAASTGLDGKKYLVPNYNYPWVVHYRKSLFAERGYQVPTTWDEFVALCKQIQGDKIIPIEFTNKEGWPAFGMFDYLNMRTNGYQAHADLCAHRSSWDSPDVAAVFDGWREILPFQNPGALGMTWQDGAANLGEKKSAMYLIGTFVTQEYADNNEVLDDIDFFPFPAIGDEGQSAVEAPIDGLLLSRRGGENPVARDFAKFVGTPQGQDAYSAKDTSNLPTAAEADRSYLTPMLTKAAELIAGASAVSQFFDRDALPAMASNVLAPALQEFTRDGKIDLANIEAQAAQLYAAQ</sequence>
<dbReference type="PANTHER" id="PTHR43649:SF29">
    <property type="entry name" value="OSMOPROTECTIVE COMPOUNDS-BINDING PROTEIN GGTB"/>
    <property type="match status" value="1"/>
</dbReference>
<dbReference type="RefSeq" id="WP_218843573.1">
    <property type="nucleotide sequence ID" value="NZ_JACBZS010000001.1"/>
</dbReference>